<dbReference type="InterPro" id="IPR011162">
    <property type="entry name" value="MHC_I/II-like_Ag-recog"/>
</dbReference>
<dbReference type="GO" id="GO:0009897">
    <property type="term" value="C:external side of plasma membrane"/>
    <property type="evidence" value="ECO:0007669"/>
    <property type="project" value="TreeGrafter"/>
</dbReference>
<protein>
    <submittedName>
        <fullName evidence="12">T-cell surface glycoprotein CD1e, membrane-associated-like</fullName>
    </submittedName>
</protein>
<dbReference type="PANTHER" id="PTHR16675">
    <property type="entry name" value="MHC CLASS I-RELATED"/>
    <property type="match status" value="1"/>
</dbReference>
<evidence type="ECO:0000256" key="7">
    <source>
        <dbReference type="ARBA" id="ARBA00023319"/>
    </source>
</evidence>
<dbReference type="InterPro" id="IPR011161">
    <property type="entry name" value="MHC_I-like_Ag-recog"/>
</dbReference>
<dbReference type="GO" id="GO:0001916">
    <property type="term" value="P:positive regulation of T cell mediated cytotoxicity"/>
    <property type="evidence" value="ECO:0007669"/>
    <property type="project" value="TreeGrafter"/>
</dbReference>
<dbReference type="RefSeq" id="XP_008046517.1">
    <property type="nucleotide sequence ID" value="XM_008048326.1"/>
</dbReference>
<keyword evidence="9" id="KW-1133">Transmembrane helix</keyword>
<keyword evidence="9" id="KW-0812">Transmembrane</keyword>
<dbReference type="GO" id="GO:0006955">
    <property type="term" value="P:immune response"/>
    <property type="evidence" value="ECO:0007669"/>
    <property type="project" value="TreeGrafter"/>
</dbReference>
<dbReference type="GO" id="GO:0005768">
    <property type="term" value="C:endosome"/>
    <property type="evidence" value="ECO:0007669"/>
    <property type="project" value="UniProtKB-SubCell"/>
</dbReference>
<dbReference type="Gene3D" id="2.60.40.10">
    <property type="entry name" value="Immunoglobulins"/>
    <property type="match status" value="1"/>
</dbReference>
<dbReference type="InterPro" id="IPR037055">
    <property type="entry name" value="MHC_I-like_Ag-recog_sf"/>
</dbReference>
<evidence type="ECO:0000256" key="9">
    <source>
        <dbReference type="SAM" id="Phobius"/>
    </source>
</evidence>
<dbReference type="FunFam" id="2.60.40.10:FF:000254">
    <property type="entry name" value="Antigen-presenting glycoprotein CD1d1"/>
    <property type="match status" value="1"/>
</dbReference>
<keyword evidence="3" id="KW-0967">Endosome</keyword>
<feature type="transmembrane region" description="Helical" evidence="9">
    <location>
        <begin position="304"/>
        <end position="332"/>
    </location>
</feature>
<dbReference type="OrthoDB" id="8890485at2759"/>
<organism evidence="11 12">
    <name type="scientific">Carlito syrichta</name>
    <name type="common">Philippine tarsier</name>
    <name type="synonym">Tarsius syrichta</name>
    <dbReference type="NCBI Taxonomy" id="1868482"/>
    <lineage>
        <taxon>Eukaryota</taxon>
        <taxon>Metazoa</taxon>
        <taxon>Chordata</taxon>
        <taxon>Craniata</taxon>
        <taxon>Vertebrata</taxon>
        <taxon>Euteleostomi</taxon>
        <taxon>Mammalia</taxon>
        <taxon>Eutheria</taxon>
        <taxon>Euarchontoglires</taxon>
        <taxon>Primates</taxon>
        <taxon>Haplorrhini</taxon>
        <taxon>Tarsiiformes</taxon>
        <taxon>Tarsiidae</taxon>
        <taxon>Carlito</taxon>
    </lineage>
</organism>
<evidence type="ECO:0000256" key="3">
    <source>
        <dbReference type="ARBA" id="ARBA00022753"/>
    </source>
</evidence>
<evidence type="ECO:0000256" key="1">
    <source>
        <dbReference type="ARBA" id="ARBA00004177"/>
    </source>
</evidence>
<dbReference type="Pfam" id="PF16497">
    <property type="entry name" value="MHC_I_3"/>
    <property type="match status" value="1"/>
</dbReference>
<dbReference type="AlphaFoldDB" id="A0A1U7T0R8"/>
<dbReference type="GO" id="GO:0030884">
    <property type="term" value="F:exogenous lipid antigen binding"/>
    <property type="evidence" value="ECO:0007669"/>
    <property type="project" value="TreeGrafter"/>
</dbReference>
<dbReference type="GO" id="GO:0030883">
    <property type="term" value="F:endogenous lipid antigen binding"/>
    <property type="evidence" value="ECO:0007669"/>
    <property type="project" value="TreeGrafter"/>
</dbReference>
<dbReference type="GO" id="GO:0048007">
    <property type="term" value="P:antigen processing and presentation, exogenous lipid antigen via MHC class Ib"/>
    <property type="evidence" value="ECO:0007669"/>
    <property type="project" value="TreeGrafter"/>
</dbReference>
<accession>A0A1U7T0R8</accession>
<dbReference type="PANTHER" id="PTHR16675:SF146">
    <property type="entry name" value="T-CELL SURFACE GLYCOPROTEIN CD1E, MEMBRANE-ASSOCIATED"/>
    <property type="match status" value="1"/>
</dbReference>
<dbReference type="Proteomes" id="UP000189704">
    <property type="component" value="Unplaced"/>
</dbReference>
<dbReference type="SUPFAM" id="SSF48726">
    <property type="entry name" value="Immunoglobulin"/>
    <property type="match status" value="1"/>
</dbReference>
<dbReference type="GeneID" id="103249710"/>
<evidence type="ECO:0000313" key="11">
    <source>
        <dbReference type="Proteomes" id="UP000189704"/>
    </source>
</evidence>
<dbReference type="PROSITE" id="PS50835">
    <property type="entry name" value="IG_LIKE"/>
    <property type="match status" value="1"/>
</dbReference>
<keyword evidence="4" id="KW-0391">Immunity</keyword>
<dbReference type="CDD" id="cd21029">
    <property type="entry name" value="IgC1_CD1"/>
    <property type="match status" value="1"/>
</dbReference>
<keyword evidence="2" id="KW-0732">Signal</keyword>
<dbReference type="InterPro" id="IPR013783">
    <property type="entry name" value="Ig-like_fold"/>
</dbReference>
<comment type="subcellular location">
    <subcellularLocation>
        <location evidence="8">Endomembrane system</location>
        <topology evidence="8">Single-pass type I membrane protein</topology>
    </subcellularLocation>
    <subcellularLocation>
        <location evidence="1">Endosome</location>
    </subcellularLocation>
</comment>
<name>A0A1U7T0R8_CARSF</name>
<evidence type="ECO:0000256" key="5">
    <source>
        <dbReference type="ARBA" id="ARBA00023136"/>
    </source>
</evidence>
<dbReference type="FunFam" id="3.30.500.10:FF:000002">
    <property type="entry name" value="Antigen-presenting glycoprotein CD1d1"/>
    <property type="match status" value="1"/>
</dbReference>
<evidence type="ECO:0000256" key="6">
    <source>
        <dbReference type="ARBA" id="ARBA00023180"/>
    </source>
</evidence>
<dbReference type="Gene3D" id="3.30.500.10">
    <property type="entry name" value="MHC class I-like antigen recognition-like"/>
    <property type="match status" value="1"/>
</dbReference>
<evidence type="ECO:0000256" key="2">
    <source>
        <dbReference type="ARBA" id="ARBA00022729"/>
    </source>
</evidence>
<dbReference type="Pfam" id="PF07654">
    <property type="entry name" value="C1-set"/>
    <property type="match status" value="1"/>
</dbReference>
<keyword evidence="6" id="KW-0325">Glycoprotein</keyword>
<dbReference type="InterPro" id="IPR007110">
    <property type="entry name" value="Ig-like_dom"/>
</dbReference>
<sequence>MLLLFLLLFQGVCGPEESTAAPQALGSHHPAEEPLSFRMLQISSFANHSWVKNRGSGWLGELQTHGWDSVLGTIRFLRSWSQGDFSKEELKRFQRLFQFYFYGFTSVVQAFASQFQFEYPFELQISAGCRMHAGEASNMFINGAYQGLDFLSFQGSSWEPAPGAGSWAQNVCKVLNQYRDVKEIVWVLLGHTCPRFLAGLLEAGKSDLERQVKPEAWLSSGSSRGPGRLLLVCHVSGFYPKSVWVMWMRGEQEQRGTQRGDVLPNADGTWYLQATLNVAVGEAAGLSCRVKHSSLRGHDIIIPWGGYSILLILIYLTVAITLVMLVIIGTWFKIPSSTQNIPSPYEPSPAVSMEAKTQDTRSSGHELCLAEESWLKKRFLKKCKIGLKQLWCH</sequence>
<evidence type="ECO:0000256" key="4">
    <source>
        <dbReference type="ARBA" id="ARBA00022859"/>
    </source>
</evidence>
<evidence type="ECO:0000259" key="10">
    <source>
        <dbReference type="PROSITE" id="PS50835"/>
    </source>
</evidence>
<gene>
    <name evidence="12" type="primary">LOC103249710</name>
</gene>
<dbReference type="InterPro" id="IPR036179">
    <property type="entry name" value="Ig-like_dom_sf"/>
</dbReference>
<dbReference type="KEGG" id="csyr:103249710"/>
<keyword evidence="7" id="KW-0393">Immunoglobulin domain</keyword>
<dbReference type="GO" id="GO:0005615">
    <property type="term" value="C:extracellular space"/>
    <property type="evidence" value="ECO:0007669"/>
    <property type="project" value="TreeGrafter"/>
</dbReference>
<keyword evidence="11" id="KW-1185">Reference proteome</keyword>
<dbReference type="SMART" id="SM00407">
    <property type="entry name" value="IGc1"/>
    <property type="match status" value="1"/>
</dbReference>
<evidence type="ECO:0000256" key="8">
    <source>
        <dbReference type="ARBA" id="ARBA00046288"/>
    </source>
</evidence>
<dbReference type="InterPro" id="IPR050208">
    <property type="entry name" value="MHC_class-I_related"/>
</dbReference>
<feature type="domain" description="Ig-like" evidence="10">
    <location>
        <begin position="194"/>
        <end position="294"/>
    </location>
</feature>
<dbReference type="InterPro" id="IPR003597">
    <property type="entry name" value="Ig_C1-set"/>
</dbReference>
<dbReference type="GO" id="GO:0048006">
    <property type="term" value="P:antigen processing and presentation, endogenous lipid antigen via MHC class Ib"/>
    <property type="evidence" value="ECO:0007669"/>
    <property type="project" value="TreeGrafter"/>
</dbReference>
<dbReference type="GO" id="GO:0071723">
    <property type="term" value="F:lipopeptide binding"/>
    <property type="evidence" value="ECO:0007669"/>
    <property type="project" value="TreeGrafter"/>
</dbReference>
<keyword evidence="5 9" id="KW-0472">Membrane</keyword>
<evidence type="ECO:0000313" key="12">
    <source>
        <dbReference type="RefSeq" id="XP_008046517.1"/>
    </source>
</evidence>
<proteinExistence type="predicted"/>
<dbReference type="SUPFAM" id="SSF54452">
    <property type="entry name" value="MHC antigen-recognition domain"/>
    <property type="match status" value="1"/>
</dbReference>
<reference evidence="12" key="1">
    <citation type="submission" date="2025-08" db="UniProtKB">
        <authorList>
            <consortium name="RefSeq"/>
        </authorList>
    </citation>
    <scope>IDENTIFICATION</scope>
</reference>